<feature type="region of interest" description="Disordered" evidence="1">
    <location>
        <begin position="1"/>
        <end position="21"/>
    </location>
</feature>
<evidence type="ECO:0000313" key="3">
    <source>
        <dbReference type="Proteomes" id="UP000075230"/>
    </source>
</evidence>
<dbReference type="VEuPathDB" id="FungiDB:ASPFODRAFT_153730"/>
<gene>
    <name evidence="2" type="ORF">RIB2604_01504040</name>
</gene>
<reference evidence="3" key="2">
    <citation type="submission" date="2016-02" db="EMBL/GenBank/DDBJ databases">
        <title>Genome sequencing of Aspergillus luchuensis NBRC 4314.</title>
        <authorList>
            <person name="Yamada O."/>
        </authorList>
    </citation>
    <scope>NUCLEOTIDE SEQUENCE [LARGE SCALE GENOMIC DNA]</scope>
    <source>
        <strain evidence="3">RIB 2604</strain>
    </source>
</reference>
<dbReference type="AlphaFoldDB" id="A0A146FA06"/>
<evidence type="ECO:0000313" key="2">
    <source>
        <dbReference type="EMBL" id="GAT22371.1"/>
    </source>
</evidence>
<sequence length="336" mass="38574">MVATPTNGHTRQAPGTNLHMTTNHIGRANLSSVSQHEIIRAQREKWVAGRFFCAICGGPFSSQVDMDCEGTDERAYRFDILEHCNLEWLDELRALGINPDATGSDKYHDFAEIGEPHVFPFHSVCYEVLKRCISLRQPGEIQGNKLYQAFEQANGGRYVRLQLDYGKPDPPVEQVWETVRGQEILVVNPVDIPELESEINDIKCLLDTKTHLDIERKLHKDDIFSRLSIDLRHKIFKHLCPESILALKAASQIMHTTWVPRSMWDAKLVDTYPWLWEVLELSVPQSQEIEDKTSRLLLACREQGESTGRSYGYTLGLANRRRIWGVCEQIRSKYLE</sequence>
<dbReference type="Proteomes" id="UP000075230">
    <property type="component" value="Unassembled WGS sequence"/>
</dbReference>
<accession>A0A146FA06</accession>
<name>A0A146FA06_ASPKA</name>
<comment type="caution">
    <text evidence="2">The sequence shown here is derived from an EMBL/GenBank/DDBJ whole genome shotgun (WGS) entry which is preliminary data.</text>
</comment>
<evidence type="ECO:0000256" key="1">
    <source>
        <dbReference type="SAM" id="MobiDB-lite"/>
    </source>
</evidence>
<dbReference type="EMBL" id="BCWF01000015">
    <property type="protein sequence ID" value="GAT22371.1"/>
    <property type="molecule type" value="Genomic_DNA"/>
</dbReference>
<reference evidence="2 3" key="1">
    <citation type="journal article" date="2016" name="DNA Res.">
        <title>Genome sequence of Aspergillus luchuensis NBRC 4314.</title>
        <authorList>
            <person name="Yamada O."/>
            <person name="Machida M."/>
            <person name="Hosoyama A."/>
            <person name="Goto M."/>
            <person name="Takahashi T."/>
            <person name="Futagami T."/>
            <person name="Yamagata Y."/>
            <person name="Takeuchi M."/>
            <person name="Kobayashi T."/>
            <person name="Koike H."/>
            <person name="Abe K."/>
            <person name="Asai K."/>
            <person name="Arita M."/>
            <person name="Fujita N."/>
            <person name="Fukuda K."/>
            <person name="Higa K."/>
            <person name="Horikawa H."/>
            <person name="Ishikawa T."/>
            <person name="Jinno K."/>
            <person name="Kato Y."/>
            <person name="Kirimura K."/>
            <person name="Mizutani O."/>
            <person name="Nakasone K."/>
            <person name="Sano M."/>
            <person name="Shiraishi Y."/>
            <person name="Tsukahara M."/>
            <person name="Gomi K."/>
        </authorList>
    </citation>
    <scope>NUCLEOTIDE SEQUENCE [LARGE SCALE GENOMIC DNA]</scope>
    <source>
        <strain evidence="2 3">RIB 2604</strain>
    </source>
</reference>
<proteinExistence type="predicted"/>
<protein>
    <submittedName>
        <fullName evidence="2">F-box domain protein</fullName>
    </submittedName>
</protein>
<organism evidence="2 3">
    <name type="scientific">Aspergillus kawachii</name>
    <name type="common">White koji mold</name>
    <name type="synonym">Aspergillus awamori var. kawachi</name>
    <dbReference type="NCBI Taxonomy" id="1069201"/>
    <lineage>
        <taxon>Eukaryota</taxon>
        <taxon>Fungi</taxon>
        <taxon>Dikarya</taxon>
        <taxon>Ascomycota</taxon>
        <taxon>Pezizomycotina</taxon>
        <taxon>Eurotiomycetes</taxon>
        <taxon>Eurotiomycetidae</taxon>
        <taxon>Eurotiales</taxon>
        <taxon>Aspergillaceae</taxon>
        <taxon>Aspergillus</taxon>
        <taxon>Aspergillus subgen. Circumdati</taxon>
    </lineage>
</organism>